<dbReference type="InterPro" id="IPR019529">
    <property type="entry name" value="Syntaxin-18_N"/>
</dbReference>
<dbReference type="PANTHER" id="PTHR15959">
    <property type="entry name" value="SYNTAXIN-18"/>
    <property type="match status" value="1"/>
</dbReference>
<evidence type="ECO:0000256" key="7">
    <source>
        <dbReference type="ARBA" id="ARBA00023054"/>
    </source>
</evidence>
<evidence type="ECO:0000256" key="1">
    <source>
        <dbReference type="ARBA" id="ARBA00004211"/>
    </source>
</evidence>
<evidence type="ECO:0000313" key="11">
    <source>
        <dbReference type="EMBL" id="TGO34353.1"/>
    </source>
</evidence>
<accession>A0A4Z1GKE7</accession>
<comment type="similarity">
    <text evidence="2">Belongs to the syntaxin family.</text>
</comment>
<reference evidence="11 12" key="1">
    <citation type="submission" date="2017-12" db="EMBL/GenBank/DDBJ databases">
        <title>Comparative genomics of Botrytis spp.</title>
        <authorList>
            <person name="Valero-Jimenez C.A."/>
            <person name="Tapia P."/>
            <person name="Veloso J."/>
            <person name="Silva-Moreno E."/>
            <person name="Staats M."/>
            <person name="Valdes J.H."/>
            <person name="Van Kan J.A.L."/>
        </authorList>
    </citation>
    <scope>NUCLEOTIDE SEQUENCE [LARGE SCALE GENOMIC DNA]</scope>
    <source>
        <strain evidence="11 12">Bh0001</strain>
    </source>
</reference>
<gene>
    <name evidence="11" type="ORF">BHYA_0201g00170</name>
</gene>
<dbReference type="InterPro" id="IPR000727">
    <property type="entry name" value="T_SNARE_dom"/>
</dbReference>
<evidence type="ECO:0000256" key="4">
    <source>
        <dbReference type="ARBA" id="ARBA00022692"/>
    </source>
</evidence>
<evidence type="ECO:0000259" key="10">
    <source>
        <dbReference type="PROSITE" id="PS50192"/>
    </source>
</evidence>
<dbReference type="Proteomes" id="UP000297814">
    <property type="component" value="Unassembled WGS sequence"/>
</dbReference>
<feature type="region of interest" description="Disordered" evidence="9">
    <location>
        <begin position="206"/>
        <end position="246"/>
    </location>
</feature>
<dbReference type="SUPFAM" id="SSF58038">
    <property type="entry name" value="SNARE fusion complex"/>
    <property type="match status" value="1"/>
</dbReference>
<keyword evidence="8" id="KW-0472">Membrane</keyword>
<keyword evidence="3" id="KW-0813">Transport</keyword>
<evidence type="ECO:0000256" key="3">
    <source>
        <dbReference type="ARBA" id="ARBA00022448"/>
    </source>
</evidence>
<dbReference type="GO" id="GO:0005783">
    <property type="term" value="C:endoplasmic reticulum"/>
    <property type="evidence" value="ECO:0007669"/>
    <property type="project" value="TreeGrafter"/>
</dbReference>
<feature type="domain" description="T-SNARE coiled-coil homology" evidence="10">
    <location>
        <begin position="260"/>
        <end position="322"/>
    </location>
</feature>
<proteinExistence type="inferred from homology"/>
<keyword evidence="4" id="KW-0812">Transmembrane</keyword>
<dbReference type="Gene3D" id="1.20.5.110">
    <property type="match status" value="1"/>
</dbReference>
<sequence>MTDITPEFNKLLMGLNAPPTVDPSLTLQNIDEFLKEAYRINSHIASLNSYLKDIRQSYLSTTAPPARRTNISSKTKQRRHLTDRQREEIDAETKKLLRELNFNIKSMDEAEGIRYTTETLIIQSKYARALGRFGNWAAGGGEQSKSLEQQLEEAKLNAIKMHRDNVIWYLRQKLSECGKLQASMMEIRIMREVEKNKSNLAKSRAMMPDLGNLGDSSSTKFTSKGDVHLEAQSPSQPQPSDHQLSSEQLQMLAEENHDMVKHYQSTLDQVKTAEKSLIEISELQTQLLNSVASQAEQIEILAEQSYQTTENVGGGNKELKRASERKSTAKYVFYASCGLSAFLILWDLVI</sequence>
<keyword evidence="7" id="KW-0175">Coiled coil</keyword>
<keyword evidence="5" id="KW-0653">Protein transport</keyword>
<dbReference type="Pfam" id="PF10496">
    <property type="entry name" value="Syntaxin-18_N"/>
    <property type="match status" value="1"/>
</dbReference>
<feature type="region of interest" description="Disordered" evidence="9">
    <location>
        <begin position="62"/>
        <end position="87"/>
    </location>
</feature>
<evidence type="ECO:0000256" key="2">
    <source>
        <dbReference type="ARBA" id="ARBA00009063"/>
    </source>
</evidence>
<evidence type="ECO:0000256" key="5">
    <source>
        <dbReference type="ARBA" id="ARBA00022927"/>
    </source>
</evidence>
<keyword evidence="6" id="KW-1133">Transmembrane helix</keyword>
<evidence type="ECO:0000256" key="9">
    <source>
        <dbReference type="SAM" id="MobiDB-lite"/>
    </source>
</evidence>
<protein>
    <recommendedName>
        <fullName evidence="10">t-SNARE coiled-coil homology domain-containing protein</fullName>
    </recommendedName>
</protein>
<feature type="compositionally biased region" description="Polar residues" evidence="9">
    <location>
        <begin position="62"/>
        <end position="74"/>
    </location>
</feature>
<comment type="caution">
    <text evidence="11">The sequence shown here is derived from an EMBL/GenBank/DDBJ whole genome shotgun (WGS) entry which is preliminary data.</text>
</comment>
<evidence type="ECO:0000313" key="12">
    <source>
        <dbReference type="Proteomes" id="UP000297814"/>
    </source>
</evidence>
<dbReference type="GO" id="GO:0015031">
    <property type="term" value="P:protein transport"/>
    <property type="evidence" value="ECO:0007669"/>
    <property type="project" value="UniProtKB-KW"/>
</dbReference>
<organism evidence="11 12">
    <name type="scientific">Botrytis hyacinthi</name>
    <dbReference type="NCBI Taxonomy" id="278943"/>
    <lineage>
        <taxon>Eukaryota</taxon>
        <taxon>Fungi</taxon>
        <taxon>Dikarya</taxon>
        <taxon>Ascomycota</taxon>
        <taxon>Pezizomycotina</taxon>
        <taxon>Leotiomycetes</taxon>
        <taxon>Helotiales</taxon>
        <taxon>Sclerotiniaceae</taxon>
        <taxon>Botrytis</taxon>
    </lineage>
</organism>
<dbReference type="PROSITE" id="PS50192">
    <property type="entry name" value="T_SNARE"/>
    <property type="match status" value="1"/>
</dbReference>
<dbReference type="EMBL" id="PQXK01000201">
    <property type="protein sequence ID" value="TGO34353.1"/>
    <property type="molecule type" value="Genomic_DNA"/>
</dbReference>
<dbReference type="GO" id="GO:0031201">
    <property type="term" value="C:SNARE complex"/>
    <property type="evidence" value="ECO:0007669"/>
    <property type="project" value="TreeGrafter"/>
</dbReference>
<name>A0A4Z1GKE7_9HELO</name>
<evidence type="ECO:0000256" key="6">
    <source>
        <dbReference type="ARBA" id="ARBA00022989"/>
    </source>
</evidence>
<comment type="subcellular location">
    <subcellularLocation>
        <location evidence="1">Membrane</location>
        <topology evidence="1">Single-pass type IV membrane protein</topology>
    </subcellularLocation>
</comment>
<dbReference type="AlphaFoldDB" id="A0A4Z1GKE7"/>
<evidence type="ECO:0000256" key="8">
    <source>
        <dbReference type="ARBA" id="ARBA00023136"/>
    </source>
</evidence>
<dbReference type="PANTHER" id="PTHR15959:SF0">
    <property type="entry name" value="SYNTAXIN-18"/>
    <property type="match status" value="1"/>
</dbReference>
<keyword evidence="12" id="KW-1185">Reference proteome</keyword>
<dbReference type="GO" id="GO:0006890">
    <property type="term" value="P:retrograde vesicle-mediated transport, Golgi to endoplasmic reticulum"/>
    <property type="evidence" value="ECO:0007669"/>
    <property type="project" value="TreeGrafter"/>
</dbReference>